<evidence type="ECO:0000313" key="7">
    <source>
        <dbReference type="Proteomes" id="UP001479436"/>
    </source>
</evidence>
<dbReference type="PANTHER" id="PTHR11699">
    <property type="entry name" value="ALDEHYDE DEHYDROGENASE-RELATED"/>
    <property type="match status" value="1"/>
</dbReference>
<accession>A0ABR2VNM3</accession>
<keyword evidence="2 4" id="KW-0560">Oxidoreductase</keyword>
<evidence type="ECO:0000256" key="1">
    <source>
        <dbReference type="ARBA" id="ARBA00009986"/>
    </source>
</evidence>
<dbReference type="Pfam" id="PF00171">
    <property type="entry name" value="Aldedh"/>
    <property type="match status" value="1"/>
</dbReference>
<organism evidence="6 7">
    <name type="scientific">Basidiobolus ranarum</name>
    <dbReference type="NCBI Taxonomy" id="34480"/>
    <lineage>
        <taxon>Eukaryota</taxon>
        <taxon>Fungi</taxon>
        <taxon>Fungi incertae sedis</taxon>
        <taxon>Zoopagomycota</taxon>
        <taxon>Entomophthoromycotina</taxon>
        <taxon>Basidiobolomycetes</taxon>
        <taxon>Basidiobolales</taxon>
        <taxon>Basidiobolaceae</taxon>
        <taxon>Basidiobolus</taxon>
    </lineage>
</organism>
<evidence type="ECO:0000256" key="2">
    <source>
        <dbReference type="ARBA" id="ARBA00023002"/>
    </source>
</evidence>
<comment type="similarity">
    <text evidence="1 4">Belongs to the aldehyde dehydrogenase family.</text>
</comment>
<protein>
    <recommendedName>
        <fullName evidence="5">Aldehyde dehydrogenase domain-containing protein</fullName>
    </recommendedName>
</protein>
<gene>
    <name evidence="6" type="ORF">K7432_015079</name>
</gene>
<evidence type="ECO:0000259" key="5">
    <source>
        <dbReference type="Pfam" id="PF00171"/>
    </source>
</evidence>
<proteinExistence type="inferred from homology"/>
<dbReference type="InterPro" id="IPR016160">
    <property type="entry name" value="Ald_DH_CS_CYS"/>
</dbReference>
<dbReference type="Gene3D" id="3.40.309.10">
    <property type="entry name" value="Aldehyde Dehydrogenase, Chain A, domain 2"/>
    <property type="match status" value="1"/>
</dbReference>
<dbReference type="SUPFAM" id="SSF53720">
    <property type="entry name" value="ALDH-like"/>
    <property type="match status" value="1"/>
</dbReference>
<name>A0ABR2VNM3_9FUNG</name>
<feature type="domain" description="Aldehyde dehydrogenase" evidence="5">
    <location>
        <begin position="36"/>
        <end position="356"/>
    </location>
</feature>
<dbReference type="EMBL" id="JASJQH010008791">
    <property type="protein sequence ID" value="KAK9686664.1"/>
    <property type="molecule type" value="Genomic_DNA"/>
</dbReference>
<dbReference type="PROSITE" id="PS00687">
    <property type="entry name" value="ALDEHYDE_DEHYDR_GLU"/>
    <property type="match status" value="1"/>
</dbReference>
<feature type="active site" evidence="3">
    <location>
        <position position="262"/>
    </location>
</feature>
<dbReference type="InterPro" id="IPR016161">
    <property type="entry name" value="Ald_DH/histidinol_DH"/>
</dbReference>
<dbReference type="InterPro" id="IPR016162">
    <property type="entry name" value="Ald_DH_N"/>
</dbReference>
<dbReference type="InterPro" id="IPR029510">
    <property type="entry name" value="Ald_DH_CS_GLU"/>
</dbReference>
<dbReference type="InterPro" id="IPR015590">
    <property type="entry name" value="Aldehyde_DH_dom"/>
</dbReference>
<sequence length="357" mass="38744">MSVIRGSNLKYAIKNTSLFIGNKFVNPLRSNPPRVLVNPATGMPLAEVAEGGPEDVEAAVLGAREALQGEWNNWNGRQRRDALNLLAQTLSENLEELSYLESINAGKPLAEARWEVGESIECFKYFSGYADKVKGSSYHIDTGLHSYTMQEPAGICGLITSFNYPLLLASWKLAPALATGNTVLMKPAPQTPLTLLAVARLISDKEIFPKGVVNVITGGAAVGEAISKNMLIDKCSFTGSTQVGRQILGQSSKTNLKGITLELGGKNPLIVAEDADISKAVDEVFLAAFSNAGQNCCAGTRLYLNETIYEEFLAKLKNKLSQVSATTDLEHPDCQYGPLIDEQQYRKVIKFIDRAKT</sequence>
<reference evidence="6 7" key="1">
    <citation type="submission" date="2023-04" db="EMBL/GenBank/DDBJ databases">
        <title>Genome of Basidiobolus ranarum AG-B5.</title>
        <authorList>
            <person name="Stajich J.E."/>
            <person name="Carter-House D."/>
            <person name="Gryganskyi A."/>
        </authorList>
    </citation>
    <scope>NUCLEOTIDE SEQUENCE [LARGE SCALE GENOMIC DNA]</scope>
    <source>
        <strain evidence="6 7">AG-B5</strain>
    </source>
</reference>
<evidence type="ECO:0000256" key="3">
    <source>
        <dbReference type="PROSITE-ProRule" id="PRU10007"/>
    </source>
</evidence>
<evidence type="ECO:0000256" key="4">
    <source>
        <dbReference type="RuleBase" id="RU003345"/>
    </source>
</evidence>
<dbReference type="Gene3D" id="3.40.605.10">
    <property type="entry name" value="Aldehyde Dehydrogenase, Chain A, domain 1"/>
    <property type="match status" value="1"/>
</dbReference>
<dbReference type="InterPro" id="IPR016163">
    <property type="entry name" value="Ald_DH_C"/>
</dbReference>
<evidence type="ECO:0000313" key="6">
    <source>
        <dbReference type="EMBL" id="KAK9686664.1"/>
    </source>
</evidence>
<dbReference type="Proteomes" id="UP001479436">
    <property type="component" value="Unassembled WGS sequence"/>
</dbReference>
<comment type="caution">
    <text evidence="6">The sequence shown here is derived from an EMBL/GenBank/DDBJ whole genome shotgun (WGS) entry which is preliminary data.</text>
</comment>
<keyword evidence="7" id="KW-1185">Reference proteome</keyword>
<dbReference type="PROSITE" id="PS00070">
    <property type="entry name" value="ALDEHYDE_DEHYDR_CYS"/>
    <property type="match status" value="1"/>
</dbReference>